<comment type="subcellular location">
    <subcellularLocation>
        <location evidence="1">Cell membrane</location>
        <topology evidence="1">Multi-pass membrane protein</topology>
    </subcellularLocation>
</comment>
<accession>A0A9N9RYQ4</accession>
<evidence type="ECO:0000256" key="9">
    <source>
        <dbReference type="SAM" id="SignalP"/>
    </source>
</evidence>
<keyword evidence="5 8" id="KW-0472">Membrane</keyword>
<keyword evidence="7" id="KW-0325">Glycoprotein</keyword>
<organism evidence="10 11">
    <name type="scientific">Chironomus riparius</name>
    <dbReference type="NCBI Taxonomy" id="315576"/>
    <lineage>
        <taxon>Eukaryota</taxon>
        <taxon>Metazoa</taxon>
        <taxon>Ecdysozoa</taxon>
        <taxon>Arthropoda</taxon>
        <taxon>Hexapoda</taxon>
        <taxon>Insecta</taxon>
        <taxon>Pterygota</taxon>
        <taxon>Neoptera</taxon>
        <taxon>Endopterygota</taxon>
        <taxon>Diptera</taxon>
        <taxon>Nematocera</taxon>
        <taxon>Chironomoidea</taxon>
        <taxon>Chironomidae</taxon>
        <taxon>Chironominae</taxon>
        <taxon>Chironomus</taxon>
    </lineage>
</organism>
<evidence type="ECO:0000256" key="7">
    <source>
        <dbReference type="ARBA" id="ARBA00023180"/>
    </source>
</evidence>
<feature type="transmembrane region" description="Helical" evidence="8">
    <location>
        <begin position="330"/>
        <end position="349"/>
    </location>
</feature>
<evidence type="ECO:0000256" key="2">
    <source>
        <dbReference type="ARBA" id="ARBA00022475"/>
    </source>
</evidence>
<feature type="transmembrane region" description="Helical" evidence="8">
    <location>
        <begin position="393"/>
        <end position="414"/>
    </location>
</feature>
<protein>
    <recommendedName>
        <fullName evidence="12">Ionotropic receptor</fullName>
    </recommendedName>
</protein>
<dbReference type="Proteomes" id="UP001153620">
    <property type="component" value="Chromosome 3"/>
</dbReference>
<sequence length="598" mass="69904">MKISSLIIFLLQIIKSLIANDLDVMSQAISDIIHELYIKNQIHFDILMYGNLTQNSLDLINLIEMKNDENFAEVIRKIQPRLWDHKIYKSAVIFVENVISLNYLILNSKLDSPFPHPIRFLTICEYLDENDSKELMVPVLLTEKIGSIPHFQYFLRNETSSLDLFTIEWNTETRCSKRQLVKLNSFDKKSKNWTKNLVINEKFKNFHGCMLTIRLGANYMKTTIDRFTFEPVGPIVDLFKAMAHVGNFTYNYQLYTISFDYDLSRTVDNIPKNGMLVDHNAHLQMAVFMFSAVGHELHFLTLFNEEKVSCLLTPSEPYDSYEKLIFPFDFWTWIYLLAVFGFIFLSIIIINQFPGSVQNIFYGEIVMTPALNVGLIFFGFSQMQEPYRNFPRIILTAFVLFCLVMRTAYQGVLFEMVAADIRKPLPKTFHDLYINNYSIQAVDISKYAILELLEKTELLNVEILNYEEFEKSIFKNIDDSSAKTAFCNYHNILESCLFHTQTQNEYLDETLYSTLSSYYFLKHNFLYQLADETLQRLLSNGIMMHAIEFNDFCMNLETFQVKEVKPMNQFTLNDLSYGFNLCILATIISYVAFMLELC</sequence>
<gene>
    <name evidence="10" type="ORF">CHIRRI_LOCUS10358</name>
</gene>
<evidence type="ECO:0000313" key="10">
    <source>
        <dbReference type="EMBL" id="CAG9807510.1"/>
    </source>
</evidence>
<feature type="transmembrane region" description="Helical" evidence="8">
    <location>
        <begin position="575"/>
        <end position="595"/>
    </location>
</feature>
<proteinExistence type="predicted"/>
<evidence type="ECO:0000256" key="5">
    <source>
        <dbReference type="ARBA" id="ARBA00023136"/>
    </source>
</evidence>
<reference evidence="10" key="2">
    <citation type="submission" date="2022-10" db="EMBL/GenBank/DDBJ databases">
        <authorList>
            <consortium name="ENA_rothamsted_submissions"/>
            <consortium name="culmorum"/>
            <person name="King R."/>
        </authorList>
    </citation>
    <scope>NUCLEOTIDE SEQUENCE</scope>
</reference>
<evidence type="ECO:0000256" key="8">
    <source>
        <dbReference type="SAM" id="Phobius"/>
    </source>
</evidence>
<keyword evidence="6" id="KW-0675">Receptor</keyword>
<evidence type="ECO:0000256" key="4">
    <source>
        <dbReference type="ARBA" id="ARBA00022989"/>
    </source>
</evidence>
<keyword evidence="11" id="KW-1185">Reference proteome</keyword>
<keyword evidence="3 8" id="KW-0812">Transmembrane</keyword>
<feature type="chain" id="PRO_5040457615" description="Ionotropic receptor" evidence="9">
    <location>
        <begin position="20"/>
        <end position="598"/>
    </location>
</feature>
<dbReference type="AlphaFoldDB" id="A0A9N9RYQ4"/>
<evidence type="ECO:0008006" key="12">
    <source>
        <dbReference type="Google" id="ProtNLM"/>
    </source>
</evidence>
<dbReference type="PANTHER" id="PTHR42643">
    <property type="entry name" value="IONOTROPIC RECEPTOR 20A-RELATED"/>
    <property type="match status" value="1"/>
</dbReference>
<keyword evidence="2" id="KW-1003">Cell membrane</keyword>
<keyword evidence="9" id="KW-0732">Signal</keyword>
<evidence type="ECO:0000313" key="11">
    <source>
        <dbReference type="Proteomes" id="UP001153620"/>
    </source>
</evidence>
<reference evidence="10" key="1">
    <citation type="submission" date="2022-01" db="EMBL/GenBank/DDBJ databases">
        <authorList>
            <person name="King R."/>
        </authorList>
    </citation>
    <scope>NUCLEOTIDE SEQUENCE</scope>
</reference>
<dbReference type="EMBL" id="OU895879">
    <property type="protein sequence ID" value="CAG9807510.1"/>
    <property type="molecule type" value="Genomic_DNA"/>
</dbReference>
<feature type="signal peptide" evidence="9">
    <location>
        <begin position="1"/>
        <end position="19"/>
    </location>
</feature>
<dbReference type="InterPro" id="IPR052192">
    <property type="entry name" value="Insect_Ionotropic_Sensory_Rcpt"/>
</dbReference>
<keyword evidence="4 8" id="KW-1133">Transmembrane helix</keyword>
<evidence type="ECO:0000256" key="6">
    <source>
        <dbReference type="ARBA" id="ARBA00023170"/>
    </source>
</evidence>
<dbReference type="GO" id="GO:0005886">
    <property type="term" value="C:plasma membrane"/>
    <property type="evidence" value="ECO:0007669"/>
    <property type="project" value="UniProtKB-SubCell"/>
</dbReference>
<evidence type="ECO:0000256" key="3">
    <source>
        <dbReference type="ARBA" id="ARBA00022692"/>
    </source>
</evidence>
<dbReference type="OrthoDB" id="7725497at2759"/>
<dbReference type="PANTHER" id="PTHR42643:SF24">
    <property type="entry name" value="IONOTROPIC RECEPTOR 60A"/>
    <property type="match status" value="1"/>
</dbReference>
<feature type="transmembrane region" description="Helical" evidence="8">
    <location>
        <begin position="361"/>
        <end position="381"/>
    </location>
</feature>
<name>A0A9N9RYQ4_9DIPT</name>
<evidence type="ECO:0000256" key="1">
    <source>
        <dbReference type="ARBA" id="ARBA00004651"/>
    </source>
</evidence>